<keyword evidence="6 7" id="KW-0961">Cell wall biogenesis/degradation</keyword>
<dbReference type="Gene3D" id="2.40.440.10">
    <property type="entry name" value="L,D-transpeptidase catalytic domain-like"/>
    <property type="match status" value="1"/>
</dbReference>
<protein>
    <submittedName>
        <fullName evidence="10">Murein L,D-transpeptidase family protein</fullName>
        <ecNumber evidence="10">2.-.-.-</ecNumber>
    </submittedName>
</protein>
<dbReference type="SUPFAM" id="SSF141523">
    <property type="entry name" value="L,D-transpeptidase catalytic domain-like"/>
    <property type="match status" value="1"/>
</dbReference>
<comment type="caution">
    <text evidence="10">The sequence shown here is derived from an EMBL/GenBank/DDBJ whole genome shotgun (WGS) entry which is preliminary data.</text>
</comment>
<keyword evidence="5 7" id="KW-0573">Peptidoglycan synthesis</keyword>
<dbReference type="EMBL" id="JBFRUW010000018">
    <property type="protein sequence ID" value="MFA0568037.1"/>
    <property type="molecule type" value="Genomic_DNA"/>
</dbReference>
<keyword evidence="4 7" id="KW-0133">Cell shape</keyword>
<evidence type="ECO:0000256" key="4">
    <source>
        <dbReference type="ARBA" id="ARBA00022960"/>
    </source>
</evidence>
<proteinExistence type="inferred from homology"/>
<dbReference type="Pfam" id="PF03734">
    <property type="entry name" value="YkuD"/>
    <property type="match status" value="1"/>
</dbReference>
<evidence type="ECO:0000256" key="1">
    <source>
        <dbReference type="ARBA" id="ARBA00004752"/>
    </source>
</evidence>
<dbReference type="GO" id="GO:0016740">
    <property type="term" value="F:transferase activity"/>
    <property type="evidence" value="ECO:0007669"/>
    <property type="project" value="UniProtKB-KW"/>
</dbReference>
<comment type="pathway">
    <text evidence="1 7">Cell wall biogenesis; peptidoglycan biosynthesis.</text>
</comment>
<evidence type="ECO:0000256" key="2">
    <source>
        <dbReference type="ARBA" id="ARBA00005992"/>
    </source>
</evidence>
<evidence type="ECO:0000259" key="9">
    <source>
        <dbReference type="PROSITE" id="PS52029"/>
    </source>
</evidence>
<evidence type="ECO:0000256" key="3">
    <source>
        <dbReference type="ARBA" id="ARBA00022679"/>
    </source>
</evidence>
<feature type="active site" description="Proton donor/acceptor" evidence="7">
    <location>
        <position position="201"/>
    </location>
</feature>
<feature type="active site" description="Nucleophile" evidence="7">
    <location>
        <position position="223"/>
    </location>
</feature>
<feature type="chain" id="PRO_5046240072" evidence="8">
    <location>
        <begin position="22"/>
        <end position="248"/>
    </location>
</feature>
<keyword evidence="11" id="KW-1185">Reference proteome</keyword>
<dbReference type="InterPro" id="IPR005490">
    <property type="entry name" value="LD_TPept_cat_dom"/>
</dbReference>
<dbReference type="PANTHER" id="PTHR36699:SF1">
    <property type="entry name" value="L,D-TRANSPEPTIDASE YAFK-RELATED"/>
    <property type="match status" value="1"/>
</dbReference>
<feature type="domain" description="L,D-TPase catalytic" evidence="9">
    <location>
        <begin position="111"/>
        <end position="247"/>
    </location>
</feature>
<keyword evidence="8" id="KW-0732">Signal</keyword>
<gene>
    <name evidence="10" type="ORF">AB4566_07100</name>
</gene>
<dbReference type="InterPro" id="IPR038063">
    <property type="entry name" value="Transpep_catalytic_dom"/>
</dbReference>
<dbReference type="Proteomes" id="UP001570417">
    <property type="component" value="Unassembled WGS sequence"/>
</dbReference>
<organism evidence="10 11">
    <name type="scientific">Vibrio gallaecicus</name>
    <dbReference type="NCBI Taxonomy" id="552386"/>
    <lineage>
        <taxon>Bacteria</taxon>
        <taxon>Pseudomonadati</taxon>
        <taxon>Pseudomonadota</taxon>
        <taxon>Gammaproteobacteria</taxon>
        <taxon>Vibrionales</taxon>
        <taxon>Vibrionaceae</taxon>
        <taxon>Vibrio</taxon>
    </lineage>
</organism>
<dbReference type="PANTHER" id="PTHR36699">
    <property type="entry name" value="LD-TRANSPEPTIDASE"/>
    <property type="match status" value="1"/>
</dbReference>
<sequence length="248" mass="28058">MPFKFALSLLCLLLITANTFAKDKASEDWLTQSSEVIHSKANTSSHIFSQLDIPESQIPDPSSLNYEHPKPITVNKPVFKKTVFKKQPLAKSLPLDSNQALKGGSTKNTITLVLVDKSKRRMYLLSGKEVIREYRIALGDEPKGHKQVEGDNRTPEGRYILEYVTEDSSFYRSVHINYPNYSDTQEAKKRGEFAGGDIKIHGLKNGESRSPLFIQSFDWTNGCIAITNEQLDDFINLVEMGTPIYIEW</sequence>
<feature type="signal peptide" evidence="8">
    <location>
        <begin position="1"/>
        <end position="21"/>
    </location>
</feature>
<name>A0ABV4N9F0_9VIBR</name>
<evidence type="ECO:0000256" key="5">
    <source>
        <dbReference type="ARBA" id="ARBA00022984"/>
    </source>
</evidence>
<reference evidence="10 11" key="1">
    <citation type="journal article" date="2024" name="ISME J.">
        <title>Tailless and filamentous prophages are predominant in marine Vibrio.</title>
        <authorList>
            <person name="Steensen K."/>
            <person name="Seneca J."/>
            <person name="Bartlau N."/>
            <person name="Yu X.A."/>
            <person name="Hussain F.A."/>
            <person name="Polz M.F."/>
        </authorList>
    </citation>
    <scope>NUCLEOTIDE SEQUENCE [LARGE SCALE GENOMIC DNA]</scope>
    <source>
        <strain evidence="10 11">10N.222.51.A1</strain>
    </source>
</reference>
<evidence type="ECO:0000313" key="11">
    <source>
        <dbReference type="Proteomes" id="UP001570417"/>
    </source>
</evidence>
<dbReference type="EC" id="2.-.-.-" evidence="10"/>
<evidence type="ECO:0000256" key="6">
    <source>
        <dbReference type="ARBA" id="ARBA00023316"/>
    </source>
</evidence>
<comment type="similarity">
    <text evidence="2">Belongs to the YkuD family.</text>
</comment>
<evidence type="ECO:0000256" key="7">
    <source>
        <dbReference type="PROSITE-ProRule" id="PRU01373"/>
    </source>
</evidence>
<dbReference type="CDD" id="cd16913">
    <property type="entry name" value="YkuD_like"/>
    <property type="match status" value="1"/>
</dbReference>
<evidence type="ECO:0000313" key="10">
    <source>
        <dbReference type="EMBL" id="MFA0568037.1"/>
    </source>
</evidence>
<dbReference type="PROSITE" id="PS52029">
    <property type="entry name" value="LD_TPASE"/>
    <property type="match status" value="1"/>
</dbReference>
<keyword evidence="3 10" id="KW-0808">Transferase</keyword>
<accession>A0ABV4N9F0</accession>
<evidence type="ECO:0000256" key="8">
    <source>
        <dbReference type="SAM" id="SignalP"/>
    </source>
</evidence>